<comment type="caution">
    <text evidence="2">The sequence shown here is derived from an EMBL/GenBank/DDBJ whole genome shotgun (WGS) entry which is preliminary data.</text>
</comment>
<protein>
    <recommendedName>
        <fullName evidence="1">DUF1659 domain-containing protein</fullName>
    </recommendedName>
</protein>
<evidence type="ECO:0000313" key="2">
    <source>
        <dbReference type="EMBL" id="EEJ60320.1"/>
    </source>
</evidence>
<reference evidence="2 3" key="1">
    <citation type="submission" date="2009-01" db="EMBL/GenBank/DDBJ databases">
        <authorList>
            <person name="Qin X."/>
            <person name="Bachman B."/>
            <person name="Battles P."/>
            <person name="Bell A."/>
            <person name="Bess C."/>
            <person name="Bickham C."/>
            <person name="Chaboub L."/>
            <person name="Chen D."/>
            <person name="Coyle M."/>
            <person name="Deiros D.R."/>
            <person name="Dinh H."/>
            <person name="Forbes L."/>
            <person name="Fowler G."/>
            <person name="Francisco L."/>
            <person name="Fu Q."/>
            <person name="Gubbala S."/>
            <person name="Hale W."/>
            <person name="Han Y."/>
            <person name="Hemphill L."/>
            <person name="Highlander S.K."/>
            <person name="Hirani K."/>
            <person name="Hogues M."/>
            <person name="Jackson L."/>
            <person name="Jakkamsetti A."/>
            <person name="Javaid M."/>
            <person name="Jiang H."/>
            <person name="Korchina V."/>
            <person name="Kovar C."/>
            <person name="Lara F."/>
            <person name="Lee S."/>
            <person name="Mata R."/>
            <person name="Mathew T."/>
            <person name="Moen C."/>
            <person name="Morales K."/>
            <person name="Munidasa M."/>
            <person name="Nazareth L."/>
            <person name="Ngo R."/>
            <person name="Nguyen L."/>
            <person name="Okwuonu G."/>
            <person name="Ongeri F."/>
            <person name="Patil S."/>
            <person name="Petrosino J."/>
            <person name="Pham C."/>
            <person name="Pham P."/>
            <person name="Pu L.-L."/>
            <person name="Puazo M."/>
            <person name="Raj R."/>
            <person name="Reid J."/>
            <person name="Rouhana J."/>
            <person name="Saada N."/>
            <person name="Shang Y."/>
            <person name="Simmons D."/>
            <person name="Thornton R."/>
            <person name="Warren J."/>
            <person name="Weissenberger G."/>
            <person name="Zhang J."/>
            <person name="Zhang L."/>
            <person name="Zhou C."/>
            <person name="Zhu D."/>
            <person name="Muzny D."/>
            <person name="Worley K."/>
            <person name="Gibbs R."/>
        </authorList>
    </citation>
    <scope>NUCLEOTIDE SEQUENCE [LARGE SCALE GENOMIC DNA]</scope>
    <source>
        <strain evidence="2 3">ATCC 33200</strain>
    </source>
</reference>
<accession>C2E3L8</accession>
<dbReference type="Pfam" id="PF07872">
    <property type="entry name" value="DUF1659"/>
    <property type="match status" value="1"/>
</dbReference>
<name>C2E3L8_LACJH</name>
<proteinExistence type="predicted"/>
<sequence length="86" mass="9814">MLTYKKLIISLIIRGIKMEFILKDQSVQFTFAGEKYSKGKKSRILKNVKKQASAEEVMKVENAMSKLQKDDGIKTARLISYSNIQA</sequence>
<evidence type="ECO:0000259" key="1">
    <source>
        <dbReference type="Pfam" id="PF07872"/>
    </source>
</evidence>
<feature type="domain" description="DUF1659" evidence="1">
    <location>
        <begin position="21"/>
        <end position="72"/>
    </location>
</feature>
<organism evidence="2 3">
    <name type="scientific">Lactobacillus johnsonii ATCC 33200</name>
    <dbReference type="NCBI Taxonomy" id="525330"/>
    <lineage>
        <taxon>Bacteria</taxon>
        <taxon>Bacillati</taxon>
        <taxon>Bacillota</taxon>
        <taxon>Bacilli</taxon>
        <taxon>Lactobacillales</taxon>
        <taxon>Lactobacillaceae</taxon>
        <taxon>Lactobacillus</taxon>
    </lineage>
</organism>
<dbReference type="EMBL" id="ACGR01000024">
    <property type="protein sequence ID" value="EEJ60320.1"/>
    <property type="molecule type" value="Genomic_DNA"/>
</dbReference>
<dbReference type="InterPro" id="IPR012454">
    <property type="entry name" value="DUF1659"/>
</dbReference>
<dbReference type="Proteomes" id="UP000003491">
    <property type="component" value="Unassembled WGS sequence"/>
</dbReference>
<dbReference type="AlphaFoldDB" id="C2E3L8"/>
<dbReference type="HOGENOM" id="CLU_182190_0_0_9"/>
<gene>
    <name evidence="2" type="ORF">HMPREF0528_0342</name>
</gene>
<evidence type="ECO:0000313" key="3">
    <source>
        <dbReference type="Proteomes" id="UP000003491"/>
    </source>
</evidence>